<feature type="compositionally biased region" description="Basic residues" evidence="1">
    <location>
        <begin position="1"/>
        <end position="13"/>
    </location>
</feature>
<feature type="compositionally biased region" description="Low complexity" evidence="1">
    <location>
        <begin position="624"/>
        <end position="641"/>
    </location>
</feature>
<dbReference type="EMBL" id="CP064813">
    <property type="protein sequence ID" value="QPG75041.1"/>
    <property type="molecule type" value="Genomic_DNA"/>
</dbReference>
<dbReference type="AlphaFoldDB" id="A0A875RZS9"/>
<dbReference type="Proteomes" id="UP000662931">
    <property type="component" value="Chromosome 2"/>
</dbReference>
<evidence type="ECO:0000313" key="4">
    <source>
        <dbReference type="Proteomes" id="UP000662931"/>
    </source>
</evidence>
<feature type="domain" description="CBM21" evidence="2">
    <location>
        <begin position="324"/>
        <end position="448"/>
    </location>
</feature>
<protein>
    <recommendedName>
        <fullName evidence="2">CBM21 domain-containing protein</fullName>
    </recommendedName>
</protein>
<feature type="compositionally biased region" description="Low complexity" evidence="1">
    <location>
        <begin position="246"/>
        <end position="271"/>
    </location>
</feature>
<feature type="region of interest" description="Disordered" evidence="1">
    <location>
        <begin position="497"/>
        <end position="520"/>
    </location>
</feature>
<feature type="region of interest" description="Disordered" evidence="1">
    <location>
        <begin position="581"/>
        <end position="648"/>
    </location>
</feature>
<dbReference type="RefSeq" id="XP_038778606.1">
    <property type="nucleotide sequence ID" value="XM_038922678.1"/>
</dbReference>
<dbReference type="OrthoDB" id="1881at2759"/>
<sequence>MPFVHSSRKKRAGFGKGLTVDGLGSIDGISGANATAGASAHSGRSAGAGTGSTKGTLEIAESPFSDNPGESRGFRGSVDSEEDIPLSLSFMRRPSRSDSMDLDKSIERIMKQNTLYNSRLAKFENRQSKGPSVVHGESPISPVSPVSPVSPISPTSSPGSSTAEALDEAAYPHLHSLIRRKSGELVKSSLKLQSLGSSRSLPATPTFKQVHFGVNIDVKFFKEKDKPTSISAGNSPCTSDDEGDSSDSGRSSGSSGSGNSDYDSDIDSGSSRRSNDYYANFHTLFMSSRDYVEKSSLRNLNRFRKLISGWDLDLSLFPKVYYSDEIDREVPVFLESLHLNSDKTCILGQVAVKNISYSKKVTARYTFDDWTTVINIDATFTPNMPRILKRACYDRFVFQISVPLMLSQFLGSHKYSSDLIPTFSCCLRYISGGQEYWDNNFNHNYQIRFVPYHKRTHGHGKSAAVPPPRVAPLDVPLRRTLSADNLKKSRKFETLKGTSSPRMLGVRASPRPTQIVSPSPEFAGNFAYTTGGSSSIDSPGTPAVLRDLRETATGIRGNFNSLSPRSMVSLEKEDPFTSFSLDNMKVGREVKPSPNVTTNSEDMVSSADHQQSGNSERDAKLSRRAASNKENSSSSSPTNEPSKPDIDSDSYKAMLKKYCFFKSPSTVSSFLEHDQDENGFY</sequence>
<keyword evidence="4" id="KW-1185">Reference proteome</keyword>
<evidence type="ECO:0000256" key="1">
    <source>
        <dbReference type="SAM" id="MobiDB-lite"/>
    </source>
</evidence>
<dbReference type="InterPro" id="IPR050782">
    <property type="entry name" value="PP1_regulatory_subunit_3"/>
</dbReference>
<feature type="region of interest" description="Disordered" evidence="1">
    <location>
        <begin position="127"/>
        <end position="168"/>
    </location>
</feature>
<feature type="compositionally biased region" description="Low complexity" evidence="1">
    <location>
        <begin position="138"/>
        <end position="162"/>
    </location>
</feature>
<reference evidence="3" key="1">
    <citation type="submission" date="2020-10" db="EMBL/GenBank/DDBJ databases">
        <authorList>
            <person name="Roach M.J.R."/>
        </authorList>
    </citation>
    <scope>NUCLEOTIDE SEQUENCE</scope>
    <source>
        <strain evidence="3">CBS 1945</strain>
    </source>
</reference>
<dbReference type="GO" id="GO:2001069">
    <property type="term" value="F:glycogen binding"/>
    <property type="evidence" value="ECO:0007669"/>
    <property type="project" value="TreeGrafter"/>
</dbReference>
<dbReference type="KEGG" id="bnn:FOA43_002381"/>
<feature type="region of interest" description="Disordered" evidence="1">
    <location>
        <begin position="29"/>
        <end position="80"/>
    </location>
</feature>
<name>A0A875RZS9_EENNA</name>
<dbReference type="Pfam" id="PF03370">
    <property type="entry name" value="CBM_21"/>
    <property type="match status" value="1"/>
</dbReference>
<feature type="compositionally biased region" description="Polar residues" evidence="1">
    <location>
        <begin position="228"/>
        <end position="238"/>
    </location>
</feature>
<dbReference type="InterPro" id="IPR005036">
    <property type="entry name" value="CBM21_dom"/>
</dbReference>
<dbReference type="PANTHER" id="PTHR12307:SF36">
    <property type="entry name" value="GLYCOGEN-BINDING SUBUNIT 76A"/>
    <property type="match status" value="1"/>
</dbReference>
<dbReference type="PANTHER" id="PTHR12307">
    <property type="entry name" value="PROTEIN PHOSPHATASE 1 REGULATORY SUBUNIT"/>
    <property type="match status" value="1"/>
</dbReference>
<feature type="compositionally biased region" description="Polar residues" evidence="1">
    <location>
        <begin position="594"/>
        <end position="614"/>
    </location>
</feature>
<evidence type="ECO:0000313" key="3">
    <source>
        <dbReference type="EMBL" id="QPG75041.1"/>
    </source>
</evidence>
<feature type="compositionally biased region" description="Low complexity" evidence="1">
    <location>
        <begin position="34"/>
        <end position="45"/>
    </location>
</feature>
<gene>
    <name evidence="3" type="ORF">FOA43_002381</name>
</gene>
<feature type="region of interest" description="Disordered" evidence="1">
    <location>
        <begin position="227"/>
        <end position="271"/>
    </location>
</feature>
<accession>A0A875RZS9</accession>
<dbReference type="Gene3D" id="2.60.40.2440">
    <property type="entry name" value="Carbohydrate binding type-21 domain"/>
    <property type="match status" value="1"/>
</dbReference>
<dbReference type="GO" id="GO:0000164">
    <property type="term" value="C:protein phosphatase type 1 complex"/>
    <property type="evidence" value="ECO:0007669"/>
    <property type="project" value="TreeGrafter"/>
</dbReference>
<dbReference type="PROSITE" id="PS51159">
    <property type="entry name" value="CBM21"/>
    <property type="match status" value="1"/>
</dbReference>
<feature type="region of interest" description="Disordered" evidence="1">
    <location>
        <begin position="1"/>
        <end position="20"/>
    </location>
</feature>
<dbReference type="InterPro" id="IPR038175">
    <property type="entry name" value="CBM21_dom_sf"/>
</dbReference>
<dbReference type="GO" id="GO:0008157">
    <property type="term" value="F:protein phosphatase 1 binding"/>
    <property type="evidence" value="ECO:0007669"/>
    <property type="project" value="TreeGrafter"/>
</dbReference>
<proteinExistence type="predicted"/>
<dbReference type="GO" id="GO:0005979">
    <property type="term" value="P:regulation of glycogen biosynthetic process"/>
    <property type="evidence" value="ECO:0007669"/>
    <property type="project" value="TreeGrafter"/>
</dbReference>
<evidence type="ECO:0000259" key="2">
    <source>
        <dbReference type="PROSITE" id="PS51159"/>
    </source>
</evidence>
<organism evidence="3 4">
    <name type="scientific">Eeniella nana</name>
    <name type="common">Yeast</name>
    <name type="synonym">Brettanomyces nanus</name>
    <dbReference type="NCBI Taxonomy" id="13502"/>
    <lineage>
        <taxon>Eukaryota</taxon>
        <taxon>Fungi</taxon>
        <taxon>Dikarya</taxon>
        <taxon>Ascomycota</taxon>
        <taxon>Saccharomycotina</taxon>
        <taxon>Pichiomycetes</taxon>
        <taxon>Pichiales</taxon>
        <taxon>Pichiaceae</taxon>
        <taxon>Brettanomyces</taxon>
    </lineage>
</organism>
<dbReference type="GeneID" id="62195782"/>